<evidence type="ECO:0000256" key="9">
    <source>
        <dbReference type="ARBA" id="ARBA00054847"/>
    </source>
</evidence>
<evidence type="ECO:0000256" key="6">
    <source>
        <dbReference type="ARBA" id="ARBA00023163"/>
    </source>
</evidence>
<proteinExistence type="inferred from homology"/>
<feature type="domain" description="Mediator of RNA polymerase II transcription subunit 15 N-terminal" evidence="12">
    <location>
        <begin position="7"/>
        <end position="52"/>
    </location>
</feature>
<reference evidence="14" key="1">
    <citation type="submission" date="2015-09" db="EMBL/GenBank/DDBJ databases">
        <authorList>
            <person name="Sai Rama Sridatta P."/>
        </authorList>
    </citation>
    <scope>NUCLEOTIDE SEQUENCE [LARGE SCALE GENOMIC DNA]</scope>
</reference>
<evidence type="ECO:0000256" key="1">
    <source>
        <dbReference type="ARBA" id="ARBA00004123"/>
    </source>
</evidence>
<evidence type="ECO:0000256" key="10">
    <source>
        <dbReference type="RuleBase" id="RU364148"/>
    </source>
</evidence>
<dbReference type="PANTHER" id="PTHR31804:SF3">
    <property type="entry name" value="MEDIATOR OF RNA POLYMERASE II TRANSCRIPTION SUBUNIT 15"/>
    <property type="match status" value="1"/>
</dbReference>
<keyword evidence="6 10" id="KW-0804">Transcription</keyword>
<dbReference type="Gene3D" id="1.10.246.20">
    <property type="entry name" value="Coactivator CBP, KIX domain"/>
    <property type="match status" value="1"/>
</dbReference>
<sequence length="54" mass="6072">MDVPGPDSDWRSPQFRQKVVAQIEDAMRKAGTAHTKSSNDMENHVFVKAKSRVS</sequence>
<accession>A0A4W6F9Y7</accession>
<keyword evidence="4 10" id="KW-0805">Transcription regulation</keyword>
<organism evidence="13 14">
    <name type="scientific">Lates calcarifer</name>
    <name type="common">Barramundi</name>
    <name type="synonym">Holocentrus calcarifer</name>
    <dbReference type="NCBI Taxonomy" id="8187"/>
    <lineage>
        <taxon>Eukaryota</taxon>
        <taxon>Metazoa</taxon>
        <taxon>Chordata</taxon>
        <taxon>Craniata</taxon>
        <taxon>Vertebrata</taxon>
        <taxon>Euteleostomi</taxon>
        <taxon>Actinopterygii</taxon>
        <taxon>Neopterygii</taxon>
        <taxon>Teleostei</taxon>
        <taxon>Neoteleostei</taxon>
        <taxon>Acanthomorphata</taxon>
        <taxon>Carangaria</taxon>
        <taxon>Carangaria incertae sedis</taxon>
        <taxon>Centropomidae</taxon>
        <taxon>Lates</taxon>
    </lineage>
</organism>
<protein>
    <recommendedName>
        <fullName evidence="3 10">Mediator of RNA polymerase II transcription subunit 15</fullName>
    </recommendedName>
    <alternativeName>
        <fullName evidence="8 10">Mediator complex subunit 15</fullName>
    </alternativeName>
</protein>
<comment type="similarity">
    <text evidence="2 10">Belongs to the Mediator complex subunit 15 family.</text>
</comment>
<dbReference type="Pfam" id="PF09606">
    <property type="entry name" value="Med15_N"/>
    <property type="match status" value="1"/>
</dbReference>
<dbReference type="Proteomes" id="UP000314980">
    <property type="component" value="Unassembled WGS sequence"/>
</dbReference>
<dbReference type="AlphaFoldDB" id="A0A4W6F9Y7"/>
<dbReference type="GO" id="GO:0005654">
    <property type="term" value="C:nucleoplasm"/>
    <property type="evidence" value="ECO:0007669"/>
    <property type="project" value="UniProtKB-ARBA"/>
</dbReference>
<evidence type="ECO:0000256" key="3">
    <source>
        <dbReference type="ARBA" id="ARBA00019613"/>
    </source>
</evidence>
<dbReference type="STRING" id="8187.ENSLCAP00010047348"/>
<dbReference type="PANTHER" id="PTHR31804">
    <property type="entry name" value="MEDIATOR OF RNA POLYMERASE II TRANSCRIPTION SUBUNIT 15"/>
    <property type="match status" value="1"/>
</dbReference>
<gene>
    <name evidence="10" type="primary">MED15</name>
</gene>
<comment type="function">
    <text evidence="9">Component of the Mediator complex, a coactivator involved in the regulated transcription of nearly all RNA polymerase II-dependent genes. Mediator functions as a bridge to convey information from gene-specific regulatory proteins to the basal RNA polymerase II transcription machinery. Mediator is recruited to promoters by direct interactions with regulatory proteins and serves as a scaffold for the assembly of a functional preinitiation complex with RNA polymerase II and the general transcription factors. Required for cholesterol-dependent gene regulation. Positively regulates the Nodal signaling pathway.</text>
</comment>
<evidence type="ECO:0000256" key="8">
    <source>
        <dbReference type="ARBA" id="ARBA00032016"/>
    </source>
</evidence>
<name>A0A4W6F9Y7_LATCA</name>
<reference evidence="13" key="2">
    <citation type="submission" date="2025-08" db="UniProtKB">
        <authorList>
            <consortium name="Ensembl"/>
        </authorList>
    </citation>
    <scope>IDENTIFICATION</scope>
</reference>
<reference evidence="13" key="3">
    <citation type="submission" date="2025-09" db="UniProtKB">
        <authorList>
            <consortium name="Ensembl"/>
        </authorList>
    </citation>
    <scope>IDENTIFICATION</scope>
</reference>
<keyword evidence="14" id="KW-1185">Reference proteome</keyword>
<dbReference type="GO" id="GO:0003712">
    <property type="term" value="F:transcription coregulator activity"/>
    <property type="evidence" value="ECO:0007669"/>
    <property type="project" value="InterPro"/>
</dbReference>
<comment type="subcellular location">
    <subcellularLocation>
        <location evidence="1 10">Nucleus</location>
    </subcellularLocation>
</comment>
<evidence type="ECO:0000259" key="12">
    <source>
        <dbReference type="Pfam" id="PF09606"/>
    </source>
</evidence>
<evidence type="ECO:0000256" key="4">
    <source>
        <dbReference type="ARBA" id="ARBA00023015"/>
    </source>
</evidence>
<evidence type="ECO:0000256" key="5">
    <source>
        <dbReference type="ARBA" id="ARBA00023159"/>
    </source>
</evidence>
<evidence type="ECO:0000256" key="11">
    <source>
        <dbReference type="SAM" id="MobiDB-lite"/>
    </source>
</evidence>
<keyword evidence="7 10" id="KW-0539">Nucleus</keyword>
<dbReference type="InterPro" id="IPR036529">
    <property type="entry name" value="KIX_dom_sf"/>
</dbReference>
<comment type="subunit">
    <text evidence="10">Component of the Mediator complex.</text>
</comment>
<dbReference type="FunFam" id="1.10.246.20:FF:000002">
    <property type="entry name" value="Mediator of RNA polymerase II transcription subunit 15"/>
    <property type="match status" value="1"/>
</dbReference>
<feature type="region of interest" description="Disordered" evidence="11">
    <location>
        <begin position="30"/>
        <end position="54"/>
    </location>
</feature>
<dbReference type="InterPro" id="IPR019087">
    <property type="entry name" value="Med15_N"/>
</dbReference>
<evidence type="ECO:0000313" key="13">
    <source>
        <dbReference type="Ensembl" id="ENSLCAP00010047348.1"/>
    </source>
</evidence>
<dbReference type="Ensembl" id="ENSLCAT00010048512.1">
    <property type="protein sequence ID" value="ENSLCAP00010047348.1"/>
    <property type="gene ID" value="ENSLCAG00010021975.1"/>
</dbReference>
<dbReference type="GO" id="GO:0006355">
    <property type="term" value="P:regulation of DNA-templated transcription"/>
    <property type="evidence" value="ECO:0007669"/>
    <property type="project" value="InterPro"/>
</dbReference>
<evidence type="ECO:0000256" key="2">
    <source>
        <dbReference type="ARBA" id="ARBA00009807"/>
    </source>
</evidence>
<dbReference type="GeneTree" id="ENSGT00730000111140"/>
<evidence type="ECO:0000313" key="14">
    <source>
        <dbReference type="Proteomes" id="UP000314980"/>
    </source>
</evidence>
<keyword evidence="5 10" id="KW-0010">Activator</keyword>
<evidence type="ECO:0000256" key="7">
    <source>
        <dbReference type="ARBA" id="ARBA00023242"/>
    </source>
</evidence>
<dbReference type="InParanoid" id="A0A4W6F9Y7"/>